<dbReference type="InterPro" id="IPR008921">
    <property type="entry name" value="DNA_pol3_clamp-load_cplx_C"/>
</dbReference>
<sequence>VVEEERAMSRFSTTSGYGYDETISALQKMIRRGNEVEAMYWAIELEENFNSSLWDRLEVISHEDIGITSMDVIIFVRTCKEQYLEFRGKGSGSRRLMLSNAILALCRAKKTRVADHFNISSYRRLPEERREIPDVAKDVHTKLGEAMSRGWDHFFEEGTILRDGLPIDADPYRESAVDKVIRDIPRVGEYGSQFNRLQN</sequence>
<dbReference type="SUPFAM" id="SSF48019">
    <property type="entry name" value="post-AAA+ oligomerization domain-like"/>
    <property type="match status" value="1"/>
</dbReference>
<reference evidence="1" key="1">
    <citation type="submission" date="2018-05" db="EMBL/GenBank/DDBJ databases">
        <authorList>
            <person name="Lanie J.A."/>
            <person name="Ng W.-L."/>
            <person name="Kazmierczak K.M."/>
            <person name="Andrzejewski T.M."/>
            <person name="Davidsen T.M."/>
            <person name="Wayne K.J."/>
            <person name="Tettelin H."/>
            <person name="Glass J.I."/>
            <person name="Rusch D."/>
            <person name="Podicherti R."/>
            <person name="Tsui H.-C.T."/>
            <person name="Winkler M.E."/>
        </authorList>
    </citation>
    <scope>NUCLEOTIDE SEQUENCE</scope>
</reference>
<protein>
    <submittedName>
        <fullName evidence="1">Uncharacterized protein</fullName>
    </submittedName>
</protein>
<dbReference type="GO" id="GO:0006260">
    <property type="term" value="P:DNA replication"/>
    <property type="evidence" value="ECO:0007669"/>
    <property type="project" value="InterPro"/>
</dbReference>
<organism evidence="1">
    <name type="scientific">marine metagenome</name>
    <dbReference type="NCBI Taxonomy" id="408172"/>
    <lineage>
        <taxon>unclassified sequences</taxon>
        <taxon>metagenomes</taxon>
        <taxon>ecological metagenomes</taxon>
    </lineage>
</organism>
<name>A0A381NS84_9ZZZZ</name>
<dbReference type="Gene3D" id="1.20.272.10">
    <property type="match status" value="1"/>
</dbReference>
<dbReference type="GO" id="GO:0003677">
    <property type="term" value="F:DNA binding"/>
    <property type="evidence" value="ECO:0007669"/>
    <property type="project" value="InterPro"/>
</dbReference>
<gene>
    <name evidence="1" type="ORF">METZ01_LOCUS9562</name>
</gene>
<proteinExistence type="predicted"/>
<dbReference type="AlphaFoldDB" id="A0A381NS84"/>
<evidence type="ECO:0000313" key="1">
    <source>
        <dbReference type="EMBL" id="SUZ56708.1"/>
    </source>
</evidence>
<accession>A0A381NS84</accession>
<dbReference type="EMBL" id="UINC01000520">
    <property type="protein sequence ID" value="SUZ56708.1"/>
    <property type="molecule type" value="Genomic_DNA"/>
</dbReference>
<feature type="non-terminal residue" evidence="1">
    <location>
        <position position="1"/>
    </location>
</feature>